<reference evidence="1 2" key="1">
    <citation type="journal article" date="2020" name="Mol. Plant">
        <title>The Chromosome-Based Rubber Tree Genome Provides New Insights into Spurge Genome Evolution and Rubber Biosynthesis.</title>
        <authorList>
            <person name="Liu J."/>
            <person name="Shi C."/>
            <person name="Shi C.C."/>
            <person name="Li W."/>
            <person name="Zhang Q.J."/>
            <person name="Zhang Y."/>
            <person name="Li K."/>
            <person name="Lu H.F."/>
            <person name="Shi C."/>
            <person name="Zhu S.T."/>
            <person name="Xiao Z.Y."/>
            <person name="Nan H."/>
            <person name="Yue Y."/>
            <person name="Zhu X.G."/>
            <person name="Wu Y."/>
            <person name="Hong X.N."/>
            <person name="Fan G.Y."/>
            <person name="Tong Y."/>
            <person name="Zhang D."/>
            <person name="Mao C.L."/>
            <person name="Liu Y.L."/>
            <person name="Hao S.J."/>
            <person name="Liu W.Q."/>
            <person name="Lv M.Q."/>
            <person name="Zhang H.B."/>
            <person name="Liu Y."/>
            <person name="Hu-Tang G.R."/>
            <person name="Wang J.P."/>
            <person name="Wang J.H."/>
            <person name="Sun Y.H."/>
            <person name="Ni S.B."/>
            <person name="Chen W.B."/>
            <person name="Zhang X.C."/>
            <person name="Jiao Y.N."/>
            <person name="Eichler E.E."/>
            <person name="Li G.H."/>
            <person name="Liu X."/>
            <person name="Gao L.Z."/>
        </authorList>
    </citation>
    <scope>NUCLEOTIDE SEQUENCE [LARGE SCALE GENOMIC DNA]</scope>
    <source>
        <strain evidence="2">cv. GT1</strain>
        <tissue evidence="1">Leaf</tissue>
    </source>
</reference>
<name>A0A6A6LYY3_HEVBR</name>
<sequence>MATVFHGLGAAMGLTASNSFDCKKLLLPSRRSFLGSGFILNFFERKASLLLVRSDGSGNLNVGSNSRARRAEQLITNAVATKADNSAPSTASKSGDRFMVLLEAVKQSSLKCSILFETQIKIFDKLDLTLEACAMMYANGLFFGVDVEWFIMIF</sequence>
<protein>
    <submittedName>
        <fullName evidence="1">Uncharacterized protein</fullName>
    </submittedName>
</protein>
<dbReference type="Proteomes" id="UP000467840">
    <property type="component" value="Chromosome 9"/>
</dbReference>
<dbReference type="AlphaFoldDB" id="A0A6A6LYY3"/>
<evidence type="ECO:0000313" key="2">
    <source>
        <dbReference type="Proteomes" id="UP000467840"/>
    </source>
</evidence>
<proteinExistence type="predicted"/>
<organism evidence="1 2">
    <name type="scientific">Hevea brasiliensis</name>
    <name type="common">Para rubber tree</name>
    <name type="synonym">Siphonia brasiliensis</name>
    <dbReference type="NCBI Taxonomy" id="3981"/>
    <lineage>
        <taxon>Eukaryota</taxon>
        <taxon>Viridiplantae</taxon>
        <taxon>Streptophyta</taxon>
        <taxon>Embryophyta</taxon>
        <taxon>Tracheophyta</taxon>
        <taxon>Spermatophyta</taxon>
        <taxon>Magnoliopsida</taxon>
        <taxon>eudicotyledons</taxon>
        <taxon>Gunneridae</taxon>
        <taxon>Pentapetalae</taxon>
        <taxon>rosids</taxon>
        <taxon>fabids</taxon>
        <taxon>Malpighiales</taxon>
        <taxon>Euphorbiaceae</taxon>
        <taxon>Crotonoideae</taxon>
        <taxon>Micrandreae</taxon>
        <taxon>Hevea</taxon>
    </lineage>
</organism>
<evidence type="ECO:0000313" key="1">
    <source>
        <dbReference type="EMBL" id="KAF2305438.1"/>
    </source>
</evidence>
<dbReference type="EMBL" id="JAAGAX010000008">
    <property type="protein sequence ID" value="KAF2305438.1"/>
    <property type="molecule type" value="Genomic_DNA"/>
</dbReference>
<keyword evidence="2" id="KW-1185">Reference proteome</keyword>
<gene>
    <name evidence="1" type="ORF">GH714_005285</name>
</gene>
<accession>A0A6A6LYY3</accession>
<comment type="caution">
    <text evidence="1">The sequence shown here is derived from an EMBL/GenBank/DDBJ whole genome shotgun (WGS) entry which is preliminary data.</text>
</comment>